<dbReference type="Gene3D" id="1.10.1240.100">
    <property type="match status" value="1"/>
</dbReference>
<dbReference type="CDD" id="cd19531">
    <property type="entry name" value="LCL_NRPS-like"/>
    <property type="match status" value="1"/>
</dbReference>
<dbReference type="InterPro" id="IPR042099">
    <property type="entry name" value="ANL_N_sf"/>
</dbReference>
<sequence>MKEMMKYLLEGAKVGTIDKKMAAKIVMALSKKERENEEFAIVGMDGEFALSKNLSEYRLVLQNGIDCVGDFPKRRQEYAKNYLKYSGMGSEVEFVRGGFLNSVDNFDYGFFGISPAEARLMDPNQRRFLQAARNCLEDAGYGAGQLNGSNVGVFVGYDNSTVNEYRKLVSDVEQESQALAMVGNIIPVIASRLSYIMDYHGPSSIFDTSCSSTAVALYFACLSIESGECSSAIVGSSRICMIPAMMGTKLGVEASNWKAKAFDDSADGTGVGEGVGAIYVKRLKDALRDKDDIYCIIKSVSANCDGDSTGITAPNPTAQAQLIVNNLKKAKVEAESITYIEAHGTGTKLGDPIEIEGIQRAFGTQTNKKQFCAIGSSKTNLGHLDHASGIASIIKCALSLKYKELYPSLHYKVPNRLIDFTDTPVYINTEYREWVSSAPRRCAINSFGLSGTNINIILEEAPVRKEADRAEIHQLLPLTLSAKSRNSFKERINQMIEFLENTEERYDDICFTAAQNEGCYRYKCVVNVSSRVEALDVLSNLKENAYLTQEERCISNLDAEEVLLKQWIDKIEDETLKKYEAGIFGREKKDFPFAEDCHRIHLPAYPFEKQSCLVKIPKVSESYGRNAAASRTKETAPRRKYDVIGDTQAFDADVLQDMAWVWCRVLGVESVKLTDNFYELGGDSIFAMRLAAEVKVALNVELPLKDVMLQQTFEGITACVNEKKKNEVKSSGMVITKHDNVSEYEMTSSQKQLYAIQIVNPSSVAYNMFNAVEVKGPFEEERFVECINRLVEQQESLRTSFVEEDGKFIARIRKNIKILPSHFTSDNIESCAREFIRPFDLAKDSLIRIGFVKREENNTIIMLDTHHIICDGMSTAILTHQLCQLYLRQPIEPFTLQYSDYAIAVNEYEKTQEYKNKKEKLVQKLNNLEVLKIPTDYERTAEHSFEGRKASIDLTATESEKVREFTKQHGLTGFHYFLSMFKALLWRYSGQEDIVIGTPVSGRNDVNLANSIGLFINTVVIRNHINRELSCLDFVNEVKKSAMEAYDNQCISFTRLVEWLGVHNDASHNPVFDIMFSMQNFERGMLTADGIEVSNYPIENKVSKLDITLNISEHDGVFNLEMEYALSLFTEKTINRMLENYKAFLMQCLDTPDMLLKTLSFSEEEQVTLAQFERSITEYDAADTIKACIERRAAQQPEKVSVVFDGKKMTYSELNTKANYVAALIKEQGLKAGESRVAVICRRSPEMMIALLAAVKAGITYLPLDPSYPMDRLRYILEDSDTKCVVHFGVGKIWESDDVVSINLGEIDWKSAEAKNLPDDFASSVPMYMIYTSGSTGLPKGVSVTQRNVRNFIVGMNQAVPFKENQRLLSVTTVGFDIFVLESFLSLANGMEVVIASEDKINDVDALCLEIIEHKIDILQTTPSRIRAMMISMYFERAIRQLNYILIGGEPFPKDFLSKLRPYDVRVFNVYGPTETTVWSTVGELTGSDKVHVGRPCANTICVIVDSEKNRIPIGCIGELAIGGDGVSNGYDNRDELNQEKFVDLDRDGSRYFMTGDLAAWNSDGNLIITGRNDRMVKLNGYRIELDEIQSVIASMNQVKEAAVFIVQENYLTACCSLKSLVTEKEIIDRMRAKLPNYMIPNKLLILEELPHTPNGKLDINQLKKMVKTAPVKEAYEKAEPKTQKQEEILALWKKLLNLQDMGIDNNLFEMGANSLKVIEFLSLMKRQGYDIVINDVFSNPTVRELEEYIVNRKQRALIKDKASVEAEILKEQGIELKIRKAEFEQNYVLYFVCDLDEAKKERIKKFVNEKVDASLYVTHFADMGNYDARTEDDAGIISLVGLKNECTTDVVKSLNEQCTEFEETILSAEVEKEYRMAAIQNYFLDSERYSGTMISFRNILNLDVFNEAITVFLNEQGLFRADIVKKGNTLYWRQRDEVADVKIPYADLAGYTREVQFALVDRICKEIYFKEYAQLRELFSSEAEQKEFYGLLYRMLLIKASEDEYYLILPVNHAIFDAMSGEVVKRRLLEIYLTLSEDKTVQYKQQLSYADFVDQIRMGPVNATQDELLELFEMQDYQEALSELETAIAAYPRGNSTYIRFEMEEEVEQDNDNAWSRAFEVLRLFVRDYLGIHRIPFMIYYYGRKYLGREYFDTIGEFIDMIPMTASTSESSIAIQEKTQNVIGLSEKHNVNFSALSMYQTKKHMELLEKVVDEINRKTSIVFNFQGKLEENDMSVFESFLYKRLMYELNMEEAKNIHVMTRYSNHKLQLDINLPFEVGDNSLKDFFLGMKLNIINYEQKTVEQNRRDK</sequence>
<evidence type="ECO:0000256" key="1">
    <source>
        <dbReference type="ARBA" id="ARBA00001957"/>
    </source>
</evidence>
<dbReference type="InterPro" id="IPR010071">
    <property type="entry name" value="AA_adenyl_dom"/>
</dbReference>
<dbReference type="Pfam" id="PF00550">
    <property type="entry name" value="PP-binding"/>
    <property type="match status" value="2"/>
</dbReference>
<dbReference type="InterPro" id="IPR014031">
    <property type="entry name" value="Ketoacyl_synth_C"/>
</dbReference>
<keyword evidence="2" id="KW-0596">Phosphopantetheine</keyword>
<accession>A0A318Y7E6</accession>
<dbReference type="Pfam" id="PF02801">
    <property type="entry name" value="Ketoacyl-synt_C"/>
    <property type="match status" value="1"/>
</dbReference>
<dbReference type="GO" id="GO:0044550">
    <property type="term" value="P:secondary metabolite biosynthetic process"/>
    <property type="evidence" value="ECO:0007669"/>
    <property type="project" value="TreeGrafter"/>
</dbReference>
<dbReference type="Pfam" id="PF00501">
    <property type="entry name" value="AMP-binding"/>
    <property type="match status" value="1"/>
</dbReference>
<dbReference type="RefSeq" id="WP_110461787.1">
    <property type="nucleotide sequence ID" value="NZ_QKMR01000008.1"/>
</dbReference>
<dbReference type="FunFam" id="3.40.50.980:FF:000001">
    <property type="entry name" value="Non-ribosomal peptide synthetase"/>
    <property type="match status" value="1"/>
</dbReference>
<dbReference type="SUPFAM" id="SSF56801">
    <property type="entry name" value="Acetyl-CoA synthetase-like"/>
    <property type="match status" value="1"/>
</dbReference>
<dbReference type="NCBIfam" id="TIGR01733">
    <property type="entry name" value="AA-adenyl-dom"/>
    <property type="match status" value="1"/>
</dbReference>
<dbReference type="Gene3D" id="1.10.1200.10">
    <property type="entry name" value="ACP-like"/>
    <property type="match status" value="2"/>
</dbReference>
<dbReference type="GO" id="GO:0005737">
    <property type="term" value="C:cytoplasm"/>
    <property type="evidence" value="ECO:0007669"/>
    <property type="project" value="TreeGrafter"/>
</dbReference>
<dbReference type="Gene3D" id="3.30.300.30">
    <property type="match status" value="1"/>
</dbReference>
<proteinExistence type="predicted"/>
<dbReference type="InterPro" id="IPR001242">
    <property type="entry name" value="Condensation_dom"/>
</dbReference>
<evidence type="ECO:0000256" key="3">
    <source>
        <dbReference type="ARBA" id="ARBA00022553"/>
    </source>
</evidence>
<comment type="caution">
    <text evidence="7">The sequence shown here is derived from an EMBL/GenBank/DDBJ whole genome shotgun (WGS) entry which is preliminary data.</text>
</comment>
<dbReference type="SMART" id="SM00825">
    <property type="entry name" value="PKS_KS"/>
    <property type="match status" value="1"/>
</dbReference>
<dbReference type="Gene3D" id="3.30.559.10">
    <property type="entry name" value="Chloramphenicol acetyltransferase-like domain"/>
    <property type="match status" value="2"/>
</dbReference>
<reference evidence="7 8" key="1">
    <citation type="submission" date="2018-06" db="EMBL/GenBank/DDBJ databases">
        <title>Genomic Encyclopedia of Type Strains, Phase I: the one thousand microbial genomes (KMG-I) project.</title>
        <authorList>
            <person name="Kyrpides N."/>
        </authorList>
    </citation>
    <scope>NUCLEOTIDE SEQUENCE [LARGE SCALE GENOMIC DNA]</scope>
    <source>
        <strain evidence="7 8">DSM 19573</strain>
    </source>
</reference>
<dbReference type="InterPro" id="IPR000873">
    <property type="entry name" value="AMP-dep_synth/lig_dom"/>
</dbReference>
<evidence type="ECO:0000259" key="5">
    <source>
        <dbReference type="PROSITE" id="PS50075"/>
    </source>
</evidence>
<name>A0A318Y7E6_9FIRM</name>
<dbReference type="SMART" id="SM00823">
    <property type="entry name" value="PKS_PP"/>
    <property type="match status" value="2"/>
</dbReference>
<dbReference type="Pfam" id="PF00668">
    <property type="entry name" value="Condensation"/>
    <property type="match status" value="2"/>
</dbReference>
<comment type="cofactor">
    <cofactor evidence="1">
        <name>pantetheine 4'-phosphate</name>
        <dbReference type="ChEBI" id="CHEBI:47942"/>
    </cofactor>
</comment>
<dbReference type="InterPro" id="IPR045851">
    <property type="entry name" value="AMP-bd_C_sf"/>
</dbReference>
<dbReference type="EMBL" id="QKMR01000008">
    <property type="protein sequence ID" value="PYG88041.1"/>
    <property type="molecule type" value="Genomic_DNA"/>
</dbReference>
<dbReference type="SUPFAM" id="SSF52777">
    <property type="entry name" value="CoA-dependent acyltransferases"/>
    <property type="match status" value="3"/>
</dbReference>
<evidence type="ECO:0000259" key="6">
    <source>
        <dbReference type="PROSITE" id="PS52004"/>
    </source>
</evidence>
<dbReference type="CDD" id="cd05930">
    <property type="entry name" value="A_NRPS"/>
    <property type="match status" value="1"/>
</dbReference>
<dbReference type="PROSITE" id="PS00455">
    <property type="entry name" value="AMP_BINDING"/>
    <property type="match status" value="1"/>
</dbReference>
<dbReference type="SUPFAM" id="SSF53901">
    <property type="entry name" value="Thiolase-like"/>
    <property type="match status" value="1"/>
</dbReference>
<dbReference type="CDD" id="cd00833">
    <property type="entry name" value="PKS"/>
    <property type="match status" value="1"/>
</dbReference>
<dbReference type="InterPro" id="IPR020806">
    <property type="entry name" value="PKS_PP-bd"/>
</dbReference>
<evidence type="ECO:0000256" key="2">
    <source>
        <dbReference type="ARBA" id="ARBA00022450"/>
    </source>
</evidence>
<dbReference type="InterPro" id="IPR014030">
    <property type="entry name" value="Ketoacyl_synth_N"/>
</dbReference>
<dbReference type="GO" id="GO:0016746">
    <property type="term" value="F:acyltransferase activity"/>
    <property type="evidence" value="ECO:0007669"/>
    <property type="project" value="InterPro"/>
</dbReference>
<dbReference type="PROSITE" id="PS50075">
    <property type="entry name" value="CARRIER"/>
    <property type="match status" value="2"/>
</dbReference>
<dbReference type="PROSITE" id="PS52004">
    <property type="entry name" value="KS3_2"/>
    <property type="match status" value="1"/>
</dbReference>
<dbReference type="Pfam" id="PF13193">
    <property type="entry name" value="AMP-binding_C"/>
    <property type="match status" value="1"/>
</dbReference>
<dbReference type="InterPro" id="IPR020841">
    <property type="entry name" value="PKS_Beta-ketoAc_synthase_dom"/>
</dbReference>
<dbReference type="InterPro" id="IPR036736">
    <property type="entry name" value="ACP-like_sf"/>
</dbReference>
<dbReference type="PANTHER" id="PTHR45527">
    <property type="entry name" value="NONRIBOSOMAL PEPTIDE SYNTHETASE"/>
    <property type="match status" value="1"/>
</dbReference>
<dbReference type="Gene3D" id="3.40.47.10">
    <property type="match status" value="1"/>
</dbReference>
<dbReference type="Pfam" id="PF16197">
    <property type="entry name" value="KAsynt_C_assoc"/>
    <property type="match status" value="1"/>
</dbReference>
<protein>
    <submittedName>
        <fullName evidence="7">Amino acid adenylation domain-containing protein</fullName>
    </submittedName>
</protein>
<keyword evidence="3" id="KW-0597">Phosphoprotein</keyword>
<dbReference type="InterPro" id="IPR020845">
    <property type="entry name" value="AMP-binding_CS"/>
</dbReference>
<feature type="domain" description="Carrier" evidence="5">
    <location>
        <begin position="1680"/>
        <end position="1754"/>
    </location>
</feature>
<dbReference type="InterPro" id="IPR016039">
    <property type="entry name" value="Thiolase-like"/>
</dbReference>
<dbReference type="Gene3D" id="3.30.559.30">
    <property type="entry name" value="Nonribosomal peptide synthetase, condensation domain"/>
    <property type="match status" value="1"/>
</dbReference>
<dbReference type="InterPro" id="IPR025110">
    <property type="entry name" value="AMP-bd_C"/>
</dbReference>
<dbReference type="GO" id="GO:0008610">
    <property type="term" value="P:lipid biosynthetic process"/>
    <property type="evidence" value="ECO:0007669"/>
    <property type="project" value="UniProtKB-ARBA"/>
</dbReference>
<dbReference type="PANTHER" id="PTHR45527:SF1">
    <property type="entry name" value="FATTY ACID SYNTHASE"/>
    <property type="match status" value="1"/>
</dbReference>
<dbReference type="InterPro" id="IPR009081">
    <property type="entry name" value="PP-bd_ACP"/>
</dbReference>
<evidence type="ECO:0000256" key="4">
    <source>
        <dbReference type="ARBA" id="ARBA00022679"/>
    </source>
</evidence>
<feature type="domain" description="Carrier" evidence="5">
    <location>
        <begin position="649"/>
        <end position="724"/>
    </location>
</feature>
<dbReference type="SUPFAM" id="SSF47336">
    <property type="entry name" value="ACP-like"/>
    <property type="match status" value="2"/>
</dbReference>
<dbReference type="InterPro" id="IPR032821">
    <property type="entry name" value="PKS_assoc"/>
</dbReference>
<evidence type="ECO:0000313" key="7">
    <source>
        <dbReference type="EMBL" id="PYG88041.1"/>
    </source>
</evidence>
<keyword evidence="4" id="KW-0808">Transferase</keyword>
<evidence type="ECO:0000313" key="8">
    <source>
        <dbReference type="Proteomes" id="UP000248132"/>
    </source>
</evidence>
<dbReference type="GO" id="GO:0031177">
    <property type="term" value="F:phosphopantetheine binding"/>
    <property type="evidence" value="ECO:0007669"/>
    <property type="project" value="InterPro"/>
</dbReference>
<dbReference type="Proteomes" id="UP000248132">
    <property type="component" value="Unassembled WGS sequence"/>
</dbReference>
<feature type="domain" description="Ketosynthase family 3 (KS3)" evidence="6">
    <location>
        <begin position="36"/>
        <end position="460"/>
    </location>
</feature>
<dbReference type="Pfam" id="PF00109">
    <property type="entry name" value="ketoacyl-synt"/>
    <property type="match status" value="1"/>
</dbReference>
<dbReference type="InterPro" id="IPR023213">
    <property type="entry name" value="CAT-like_dom_sf"/>
</dbReference>
<keyword evidence="8" id="KW-1185">Reference proteome</keyword>
<dbReference type="GO" id="GO:0043041">
    <property type="term" value="P:amino acid activation for nonribosomal peptide biosynthetic process"/>
    <property type="evidence" value="ECO:0007669"/>
    <property type="project" value="TreeGrafter"/>
</dbReference>
<dbReference type="OrthoDB" id="9778383at2"/>
<organism evidence="7 8">
    <name type="scientific">Ruminiclostridium sufflavum DSM 19573</name>
    <dbReference type="NCBI Taxonomy" id="1121337"/>
    <lineage>
        <taxon>Bacteria</taxon>
        <taxon>Bacillati</taxon>
        <taxon>Bacillota</taxon>
        <taxon>Clostridia</taxon>
        <taxon>Eubacteriales</taxon>
        <taxon>Oscillospiraceae</taxon>
        <taxon>Ruminiclostridium</taxon>
    </lineage>
</organism>
<gene>
    <name evidence="7" type="ORF">LY28_01751</name>
</gene>
<dbReference type="Gene3D" id="3.40.50.12780">
    <property type="entry name" value="N-terminal domain of ligase-like"/>
    <property type="match status" value="1"/>
</dbReference>